<dbReference type="RefSeq" id="WP_166675734.1">
    <property type="nucleotide sequence ID" value="NZ_CBCSFG010000021.1"/>
</dbReference>
<dbReference type="Proteomes" id="UP000255177">
    <property type="component" value="Unassembled WGS sequence"/>
</dbReference>
<evidence type="ECO:0000313" key="2">
    <source>
        <dbReference type="Proteomes" id="UP000255177"/>
    </source>
</evidence>
<name>A0A380T5C2_9PSED</name>
<accession>A0A380T5C2</accession>
<reference evidence="2" key="1">
    <citation type="submission" date="2018-07" db="EMBL/GenBank/DDBJ databases">
        <authorList>
            <person name="Blom J."/>
        </authorList>
    </citation>
    <scope>NUCLEOTIDE SEQUENCE [LARGE SCALE GENOMIC DNA]</scope>
    <source>
        <strain evidence="2">CCOS 864</strain>
    </source>
</reference>
<dbReference type="AlphaFoldDB" id="A0A380T5C2"/>
<organism evidence="1 2">
    <name type="scientific">Pseudomonas wadenswilerensis</name>
    <dbReference type="NCBI Taxonomy" id="1785161"/>
    <lineage>
        <taxon>Bacteria</taxon>
        <taxon>Pseudomonadati</taxon>
        <taxon>Pseudomonadota</taxon>
        <taxon>Gammaproteobacteria</taxon>
        <taxon>Pseudomonadales</taxon>
        <taxon>Pseudomonadaceae</taxon>
        <taxon>Pseudomonas</taxon>
    </lineage>
</organism>
<sequence length="50" mass="5645">MSSRSERVIKQMLCALPCTAPQVPMAHDPIRGRLVFLENSDFERRSGLSL</sequence>
<protein>
    <submittedName>
        <fullName evidence="1">Uncharacterized protein</fullName>
    </submittedName>
</protein>
<dbReference type="EMBL" id="UIDD01000012">
    <property type="protein sequence ID" value="SUQ65449.1"/>
    <property type="molecule type" value="Genomic_DNA"/>
</dbReference>
<keyword evidence="2" id="KW-1185">Reference proteome</keyword>
<gene>
    <name evidence="1" type="ORF">CCOS864_04924</name>
</gene>
<proteinExistence type="predicted"/>
<evidence type="ECO:0000313" key="1">
    <source>
        <dbReference type="EMBL" id="SUQ65449.1"/>
    </source>
</evidence>